<dbReference type="GO" id="GO:1990281">
    <property type="term" value="C:efflux pump complex"/>
    <property type="evidence" value="ECO:0007669"/>
    <property type="project" value="TreeGrafter"/>
</dbReference>
<reference evidence="5" key="1">
    <citation type="submission" date="2024-01" db="EMBL/GenBank/DDBJ databases">
        <title>Bank of Algae and Cyanobacteria of the Azores (BACA) strain genomes.</title>
        <authorList>
            <person name="Luz R."/>
            <person name="Cordeiro R."/>
            <person name="Fonseca A."/>
            <person name="Goncalves V."/>
        </authorList>
    </citation>
    <scope>NUCLEOTIDE SEQUENCE</scope>
    <source>
        <strain evidence="5">BACA0141</strain>
    </source>
</reference>
<feature type="coiled-coil region" evidence="1">
    <location>
        <begin position="141"/>
        <end position="168"/>
    </location>
</feature>
<gene>
    <name evidence="5" type="ORF">V2H45_00075</name>
</gene>
<dbReference type="Pfam" id="PF26002">
    <property type="entry name" value="Beta-barrel_AprE"/>
    <property type="match status" value="1"/>
</dbReference>
<dbReference type="PRINTS" id="PR01490">
    <property type="entry name" value="RTXTOXIND"/>
</dbReference>
<evidence type="ECO:0000313" key="5">
    <source>
        <dbReference type="EMBL" id="MEE3715133.1"/>
    </source>
</evidence>
<dbReference type="EMBL" id="JAZBJZ010000001">
    <property type="protein sequence ID" value="MEE3715133.1"/>
    <property type="molecule type" value="Genomic_DNA"/>
</dbReference>
<keyword evidence="1" id="KW-0175">Coiled coil</keyword>
<dbReference type="SUPFAM" id="SSF111369">
    <property type="entry name" value="HlyD-like secretion proteins"/>
    <property type="match status" value="1"/>
</dbReference>
<feature type="region of interest" description="Disordered" evidence="2">
    <location>
        <begin position="1"/>
        <end position="24"/>
    </location>
</feature>
<feature type="coiled-coil region" evidence="1">
    <location>
        <begin position="287"/>
        <end position="314"/>
    </location>
</feature>
<keyword evidence="6" id="KW-1185">Reference proteome</keyword>
<name>A0AAW9PW71_9CYAN</name>
<comment type="caution">
    <text evidence="5">The sequence shown here is derived from an EMBL/GenBank/DDBJ whole genome shotgun (WGS) entry which is preliminary data.</text>
</comment>
<feature type="region of interest" description="Disordered" evidence="2">
    <location>
        <begin position="213"/>
        <end position="237"/>
    </location>
</feature>
<feature type="compositionally biased region" description="Low complexity" evidence="2">
    <location>
        <begin position="223"/>
        <end position="237"/>
    </location>
</feature>
<feature type="domain" description="AprE-like beta-barrel" evidence="4">
    <location>
        <begin position="417"/>
        <end position="507"/>
    </location>
</feature>
<sequence length="531" mass="59093">MFERKKDKRSNNRDRSQAQKIEAGISQDLTVGHENVAKLSETIPPEKLPAATKKSFDQPLALSQSPKWIQTILWTLLGSVTVGLVWASVAKIEESIPAQGKLEPQGAVKEVRAPSNGVLKEVLVQDGQRVKEGDVLLRIDSTAAKAQLESLQKLRKNLQQENQFYQDVLNGKRSPIDPSKAKAVPAEFFALARSREALVSEMQLYRMQVNGGEANLTDDQQDRLSASRAELSSRSQAADASIAQSIEQLNQTRINRTGRQNSLAIDKKILDGLEGLAKEGGISQIQYLNQKKQVQTTESEIRQLAQEEMRLKAAIVEGQARLNNTFDTTRKELTSQIADNTKRIAEIDSQFTKALVENSKRLAEIEGQISQAEVALKYQELRAPASGTVFELKAGLGYVANSNASEIVLKIVPDDMLIAKVFITNQDIGFVKENMPVDVRIDSFPFSEFGDVKGKLIWIGSDALPPDQTHPTYRFPAKVQIERQTLNVNGREIHLQSGMSLTANIKIRDRTIISLFTDFFVKNTESLKFVR</sequence>
<dbReference type="RefSeq" id="WP_330481555.1">
    <property type="nucleotide sequence ID" value="NZ_JAZBJZ010000001.1"/>
</dbReference>
<evidence type="ECO:0000256" key="2">
    <source>
        <dbReference type="SAM" id="MobiDB-lite"/>
    </source>
</evidence>
<dbReference type="Pfam" id="PF25973">
    <property type="entry name" value="BSH_CzcB"/>
    <property type="match status" value="1"/>
</dbReference>
<organism evidence="5 6">
    <name type="scientific">Tumidithrix elongata BACA0141</name>
    <dbReference type="NCBI Taxonomy" id="2716417"/>
    <lineage>
        <taxon>Bacteria</taxon>
        <taxon>Bacillati</taxon>
        <taxon>Cyanobacteriota</taxon>
        <taxon>Cyanophyceae</taxon>
        <taxon>Pseudanabaenales</taxon>
        <taxon>Pseudanabaenaceae</taxon>
        <taxon>Tumidithrix</taxon>
        <taxon>Tumidithrix elongata</taxon>
    </lineage>
</organism>
<dbReference type="Gene3D" id="2.40.30.170">
    <property type="match status" value="1"/>
</dbReference>
<feature type="domain" description="CzcB-like barrel-sandwich hybrid" evidence="3">
    <location>
        <begin position="109"/>
        <end position="404"/>
    </location>
</feature>
<protein>
    <submittedName>
        <fullName evidence="5">HlyD family efflux transporter periplasmic adaptor subunit</fullName>
    </submittedName>
</protein>
<feature type="compositionally biased region" description="Basic and acidic residues" evidence="2">
    <location>
        <begin position="1"/>
        <end position="17"/>
    </location>
</feature>
<dbReference type="AlphaFoldDB" id="A0AAW9PW71"/>
<dbReference type="InterPro" id="IPR058982">
    <property type="entry name" value="Beta-barrel_AprE"/>
</dbReference>
<proteinExistence type="predicted"/>
<accession>A0AAW9PW71</accession>
<dbReference type="InterPro" id="IPR058647">
    <property type="entry name" value="BSH_CzcB-like"/>
</dbReference>
<dbReference type="Proteomes" id="UP001333818">
    <property type="component" value="Unassembled WGS sequence"/>
</dbReference>
<dbReference type="GO" id="GO:0015562">
    <property type="term" value="F:efflux transmembrane transporter activity"/>
    <property type="evidence" value="ECO:0007669"/>
    <property type="project" value="TreeGrafter"/>
</dbReference>
<dbReference type="Gene3D" id="2.40.50.100">
    <property type="match status" value="1"/>
</dbReference>
<evidence type="ECO:0000259" key="3">
    <source>
        <dbReference type="Pfam" id="PF25973"/>
    </source>
</evidence>
<evidence type="ECO:0000259" key="4">
    <source>
        <dbReference type="Pfam" id="PF26002"/>
    </source>
</evidence>
<evidence type="ECO:0000256" key="1">
    <source>
        <dbReference type="SAM" id="Coils"/>
    </source>
</evidence>
<dbReference type="PANTHER" id="PTHR30469">
    <property type="entry name" value="MULTIDRUG RESISTANCE PROTEIN MDTA"/>
    <property type="match status" value="1"/>
</dbReference>
<dbReference type="PANTHER" id="PTHR30469:SF15">
    <property type="entry name" value="HLYD FAMILY OF SECRETION PROTEINS"/>
    <property type="match status" value="1"/>
</dbReference>
<evidence type="ECO:0000313" key="6">
    <source>
        <dbReference type="Proteomes" id="UP001333818"/>
    </source>
</evidence>